<sequence length="67" mass="6679">MPDVLGRAPLVHLPLLGADSAGKTMFLMAAVGGLRALAGPGVTVGFGTAEDRDRLSTRSANCGAGRG</sequence>
<evidence type="ECO:0000313" key="1">
    <source>
        <dbReference type="EMBL" id="KDN86841.1"/>
    </source>
</evidence>
<dbReference type="AlphaFoldDB" id="A0A066Z941"/>
<gene>
    <name evidence="1" type="ORF">KCH_12870</name>
</gene>
<evidence type="ECO:0000313" key="2">
    <source>
        <dbReference type="Proteomes" id="UP000027178"/>
    </source>
</evidence>
<protein>
    <submittedName>
        <fullName evidence="1">Uncharacterized protein</fullName>
    </submittedName>
</protein>
<dbReference type="Proteomes" id="UP000027178">
    <property type="component" value="Unassembled WGS sequence"/>
</dbReference>
<dbReference type="HOGENOM" id="CLU_2806747_0_0_11"/>
<proteinExistence type="predicted"/>
<comment type="caution">
    <text evidence="1">The sequence shown here is derived from an EMBL/GenBank/DDBJ whole genome shotgun (WGS) entry which is preliminary data.</text>
</comment>
<dbReference type="PATRIC" id="fig|1348663.4.peg.1229"/>
<keyword evidence="2" id="KW-1185">Reference proteome</keyword>
<name>A0A066Z941_9ACTN</name>
<reference evidence="1 2" key="1">
    <citation type="submission" date="2014-05" db="EMBL/GenBank/DDBJ databases">
        <title>Draft Genome Sequence of Kitasatospora cheerisanensis KCTC 2395.</title>
        <authorList>
            <person name="Nam D.H."/>
        </authorList>
    </citation>
    <scope>NUCLEOTIDE SEQUENCE [LARGE SCALE GENOMIC DNA]</scope>
    <source>
        <strain evidence="1 2">KCTC 2395</strain>
    </source>
</reference>
<organism evidence="1 2">
    <name type="scientific">Kitasatospora cheerisanensis KCTC 2395</name>
    <dbReference type="NCBI Taxonomy" id="1348663"/>
    <lineage>
        <taxon>Bacteria</taxon>
        <taxon>Bacillati</taxon>
        <taxon>Actinomycetota</taxon>
        <taxon>Actinomycetes</taxon>
        <taxon>Kitasatosporales</taxon>
        <taxon>Streptomycetaceae</taxon>
        <taxon>Kitasatospora</taxon>
    </lineage>
</organism>
<accession>A0A066Z941</accession>
<dbReference type="EMBL" id="JNBY01000051">
    <property type="protein sequence ID" value="KDN86841.1"/>
    <property type="molecule type" value="Genomic_DNA"/>
</dbReference>